<reference evidence="2 3" key="1">
    <citation type="submission" date="2019-06" db="EMBL/GenBank/DDBJ databases">
        <authorList>
            <person name="Rodrigo-Torres L."/>
            <person name="Arahal R. D."/>
            <person name="Lucena T."/>
        </authorList>
    </citation>
    <scope>NUCLEOTIDE SEQUENCE [LARGE SCALE GENOMIC DNA]</scope>
    <source>
        <strain evidence="2 3">SW08-7</strain>
    </source>
</reference>
<keyword evidence="4" id="KW-1185">Reference proteome</keyword>
<name>A0A564FYF8_9HYPH</name>
<proteinExistence type="predicted"/>
<evidence type="ECO:0000313" key="3">
    <source>
        <dbReference type="Proteomes" id="UP000401717"/>
    </source>
</evidence>
<evidence type="ECO:0000313" key="1">
    <source>
        <dbReference type="EMBL" id="GJD58419.1"/>
    </source>
</evidence>
<dbReference type="AlphaFoldDB" id="A0A564FYF8"/>
<dbReference type="InterPro" id="IPR012337">
    <property type="entry name" value="RNaseH-like_sf"/>
</dbReference>
<reference evidence="1" key="2">
    <citation type="journal article" date="2021" name="Front. Microbiol.">
        <title>Comprehensive Comparative Genomics and Phenotyping of Methylobacterium Species.</title>
        <authorList>
            <person name="Alessa O."/>
            <person name="Ogura Y."/>
            <person name="Fujitani Y."/>
            <person name="Takami H."/>
            <person name="Hayashi T."/>
            <person name="Sahin N."/>
            <person name="Tani A."/>
        </authorList>
    </citation>
    <scope>NUCLEOTIDE SEQUENCE</scope>
    <source>
        <strain evidence="1">DSM 22415</strain>
    </source>
</reference>
<sequence>MACFYSATAARNWAALYTGVAGLRWTIETCLGTPKGELGLDHCEARSWDGWHRHMTLCMAALAFLARLRAELVRVAAGKSNERSPEAVVEAA</sequence>
<gene>
    <name evidence="1" type="ORF">IFDJLNFL_4339</name>
    <name evidence="2" type="ORF">MTDSW087_02423</name>
</gene>
<dbReference type="SUPFAM" id="SSF53098">
    <property type="entry name" value="Ribonuclease H-like"/>
    <property type="match status" value="1"/>
</dbReference>
<dbReference type="Proteomes" id="UP001055303">
    <property type="component" value="Unassembled WGS sequence"/>
</dbReference>
<organism evidence="2 3">
    <name type="scientific">Methylobacterium dankookense</name>
    <dbReference type="NCBI Taxonomy" id="560405"/>
    <lineage>
        <taxon>Bacteria</taxon>
        <taxon>Pseudomonadati</taxon>
        <taxon>Pseudomonadota</taxon>
        <taxon>Alphaproteobacteria</taxon>
        <taxon>Hyphomicrobiales</taxon>
        <taxon>Methylobacteriaceae</taxon>
        <taxon>Methylobacterium</taxon>
    </lineage>
</organism>
<protein>
    <recommendedName>
        <fullName evidence="5">Transposase IS4-like domain-containing protein</fullName>
    </recommendedName>
</protein>
<dbReference type="EMBL" id="CABFVH010000013">
    <property type="protein sequence ID" value="VUF12730.1"/>
    <property type="molecule type" value="Genomic_DNA"/>
</dbReference>
<evidence type="ECO:0000313" key="2">
    <source>
        <dbReference type="EMBL" id="VUF12730.1"/>
    </source>
</evidence>
<evidence type="ECO:0008006" key="5">
    <source>
        <dbReference type="Google" id="ProtNLM"/>
    </source>
</evidence>
<dbReference type="EMBL" id="BPQI01000148">
    <property type="protein sequence ID" value="GJD58419.1"/>
    <property type="molecule type" value="Genomic_DNA"/>
</dbReference>
<dbReference type="Proteomes" id="UP000401717">
    <property type="component" value="Unassembled WGS sequence"/>
</dbReference>
<evidence type="ECO:0000313" key="4">
    <source>
        <dbReference type="Proteomes" id="UP001055303"/>
    </source>
</evidence>
<reference evidence="1" key="3">
    <citation type="submission" date="2021-08" db="EMBL/GenBank/DDBJ databases">
        <authorList>
            <person name="Tani A."/>
            <person name="Ola A."/>
            <person name="Ogura Y."/>
            <person name="Katsura K."/>
            <person name="Hayashi T."/>
        </authorList>
    </citation>
    <scope>NUCLEOTIDE SEQUENCE</scope>
    <source>
        <strain evidence="1">DSM 22415</strain>
    </source>
</reference>
<accession>A0A564FYF8</accession>